<feature type="domain" description="Galactosyltransferase C-terminal" evidence="14">
    <location>
        <begin position="164"/>
        <end position="239"/>
    </location>
</feature>
<feature type="chain" id="PRO_5047243382" description="Beta-1,4-galactosyltransferase" evidence="13">
    <location>
        <begin position="21"/>
        <end position="309"/>
    </location>
</feature>
<evidence type="ECO:0000256" key="13">
    <source>
        <dbReference type="SAM" id="SignalP"/>
    </source>
</evidence>
<keyword evidence="8" id="KW-1133">Transmembrane helix</keyword>
<evidence type="ECO:0000256" key="7">
    <source>
        <dbReference type="ARBA" id="ARBA00022968"/>
    </source>
</evidence>
<feature type="domain" description="Galactosyltransferase N-terminal" evidence="15">
    <location>
        <begin position="55"/>
        <end position="157"/>
    </location>
</feature>
<dbReference type="Gene3D" id="3.90.550.10">
    <property type="entry name" value="Spore Coat Polysaccharide Biosynthesis Protein SpsA, Chain A"/>
    <property type="match status" value="1"/>
</dbReference>
<dbReference type="EC" id="2.4.1.-" evidence="11"/>
<feature type="compositionally biased region" description="Basic and acidic residues" evidence="12">
    <location>
        <begin position="48"/>
        <end position="62"/>
    </location>
</feature>
<proteinExistence type="inferred from homology"/>
<dbReference type="Pfam" id="PF13733">
    <property type="entry name" value="Glyco_transf_7N"/>
    <property type="match status" value="1"/>
</dbReference>
<keyword evidence="4 11" id="KW-0328">Glycosyltransferase</keyword>
<keyword evidence="9" id="KW-0472">Membrane</keyword>
<evidence type="ECO:0000256" key="6">
    <source>
        <dbReference type="ARBA" id="ARBA00022692"/>
    </source>
</evidence>
<evidence type="ECO:0000256" key="5">
    <source>
        <dbReference type="ARBA" id="ARBA00022679"/>
    </source>
</evidence>
<feature type="signal peptide" evidence="13">
    <location>
        <begin position="1"/>
        <end position="20"/>
    </location>
</feature>
<keyword evidence="13" id="KW-0732">Signal</keyword>
<feature type="region of interest" description="Disordered" evidence="12">
    <location>
        <begin position="34"/>
        <end position="64"/>
    </location>
</feature>
<dbReference type="EMBL" id="OU015568">
    <property type="protein sequence ID" value="CAG5089719.1"/>
    <property type="molecule type" value="Genomic_DNA"/>
</dbReference>
<keyword evidence="5 11" id="KW-0808">Transferase</keyword>
<organism evidence="16 17">
    <name type="scientific">Oikopleura dioica</name>
    <name type="common">Tunicate</name>
    <dbReference type="NCBI Taxonomy" id="34765"/>
    <lineage>
        <taxon>Eukaryota</taxon>
        <taxon>Metazoa</taxon>
        <taxon>Chordata</taxon>
        <taxon>Tunicata</taxon>
        <taxon>Appendicularia</taxon>
        <taxon>Copelata</taxon>
        <taxon>Oikopleuridae</taxon>
        <taxon>Oikopleura</taxon>
    </lineage>
</organism>
<evidence type="ECO:0000313" key="17">
    <source>
        <dbReference type="Proteomes" id="UP001158576"/>
    </source>
</evidence>
<evidence type="ECO:0000256" key="1">
    <source>
        <dbReference type="ARBA" id="ARBA00004606"/>
    </source>
</evidence>
<comment type="subcellular location">
    <subcellularLocation>
        <location evidence="1">Membrane</location>
        <topology evidence="1">Single-pass type II membrane protein</topology>
    </subcellularLocation>
</comment>
<accession>A0ABN7RZG0</accession>
<evidence type="ECO:0000256" key="3">
    <source>
        <dbReference type="ARBA" id="ARBA00005735"/>
    </source>
</evidence>
<protein>
    <recommendedName>
        <fullName evidence="11">Beta-1,4-galactosyltransferase</fullName>
        <ecNumber evidence="11">2.4.1.-</ecNumber>
    </recommendedName>
</protein>
<evidence type="ECO:0000256" key="11">
    <source>
        <dbReference type="RuleBase" id="RU368121"/>
    </source>
</evidence>
<evidence type="ECO:0000256" key="9">
    <source>
        <dbReference type="ARBA" id="ARBA00023136"/>
    </source>
</evidence>
<dbReference type="Pfam" id="PF02709">
    <property type="entry name" value="Glyco_transf_7C"/>
    <property type="match status" value="1"/>
</dbReference>
<evidence type="ECO:0000313" key="16">
    <source>
        <dbReference type="EMBL" id="CAG5089719.1"/>
    </source>
</evidence>
<sequence length="309" mass="36196">MRPQRLILPLAVVLFNYVALKLIKCHDRSYAHPKIVKHDKPKQKHHKVEHESPDEEVHKEDSIPSPIKKTLGRHKLAIIVPFRDRFDELMEFAPAMHSFLNEANVPHEIIVVNQVDSYRFNRASLINAGFLYTLDTEIDYIAMHDVDLIPQTHQIKYEYPKDGPVHIASPDLHPKYHYPNYVGGILMLSHTDFKKVNGMSNNFWGWGREDDELFLRMRDAGLELHRPKGVTTGYETFKHVHDKVKRPRDYKRIGDQKKQQFKRDLKGGFHTLKHKVARIDDLNINSTPVKILHVELECNKEETPWCENQ</sequence>
<comment type="pathway">
    <text evidence="2 11">Protein modification; protein glycosylation.</text>
</comment>
<dbReference type="InterPro" id="IPR027995">
    <property type="entry name" value="Galactosyl_T_N"/>
</dbReference>
<evidence type="ECO:0000256" key="4">
    <source>
        <dbReference type="ARBA" id="ARBA00022676"/>
    </source>
</evidence>
<dbReference type="InterPro" id="IPR027791">
    <property type="entry name" value="Galactosyl_T_C"/>
</dbReference>
<dbReference type="PANTHER" id="PTHR19300:SF30">
    <property type="entry name" value="BETA-1,4-GALACTOSYLTRANSFERASE 7"/>
    <property type="match status" value="1"/>
</dbReference>
<evidence type="ECO:0000256" key="10">
    <source>
        <dbReference type="ARBA" id="ARBA00023180"/>
    </source>
</evidence>
<keyword evidence="6" id="KW-0812">Transmembrane</keyword>
<dbReference type="InterPro" id="IPR029044">
    <property type="entry name" value="Nucleotide-diphossugar_trans"/>
</dbReference>
<evidence type="ECO:0000259" key="14">
    <source>
        <dbReference type="Pfam" id="PF02709"/>
    </source>
</evidence>
<keyword evidence="17" id="KW-1185">Reference proteome</keyword>
<evidence type="ECO:0000256" key="12">
    <source>
        <dbReference type="SAM" id="MobiDB-lite"/>
    </source>
</evidence>
<dbReference type="PANTHER" id="PTHR19300">
    <property type="entry name" value="BETA-1,4-GALACTOSYLTRANSFERASE"/>
    <property type="match status" value="1"/>
</dbReference>
<dbReference type="SUPFAM" id="SSF53448">
    <property type="entry name" value="Nucleotide-diphospho-sugar transferases"/>
    <property type="match status" value="1"/>
</dbReference>
<keyword evidence="7 11" id="KW-0735">Signal-anchor</keyword>
<feature type="compositionally biased region" description="Basic residues" evidence="12">
    <location>
        <begin position="34"/>
        <end position="47"/>
    </location>
</feature>
<comment type="similarity">
    <text evidence="3 11">Belongs to the glycosyltransferase 7 family.</text>
</comment>
<comment type="function">
    <text evidence="11">Catalyses the transfer of galactose onto proteins or lipids.</text>
</comment>
<evidence type="ECO:0000259" key="15">
    <source>
        <dbReference type="Pfam" id="PF13733"/>
    </source>
</evidence>
<dbReference type="PRINTS" id="PR02050">
    <property type="entry name" value="B14GALTRFASE"/>
</dbReference>
<evidence type="ECO:0000256" key="8">
    <source>
        <dbReference type="ARBA" id="ARBA00022989"/>
    </source>
</evidence>
<dbReference type="Proteomes" id="UP001158576">
    <property type="component" value="Chromosome PAR"/>
</dbReference>
<dbReference type="InterPro" id="IPR003859">
    <property type="entry name" value="Galactosyl_T"/>
</dbReference>
<reference evidence="16 17" key="1">
    <citation type="submission" date="2021-04" db="EMBL/GenBank/DDBJ databases">
        <authorList>
            <person name="Bliznina A."/>
        </authorList>
    </citation>
    <scope>NUCLEOTIDE SEQUENCE [LARGE SCALE GENOMIC DNA]</scope>
</reference>
<keyword evidence="10 11" id="KW-0325">Glycoprotein</keyword>
<name>A0ABN7RZG0_OIKDI</name>
<gene>
    <name evidence="16" type="ORF">OKIOD_LOCUS3881</name>
</gene>
<evidence type="ECO:0000256" key="2">
    <source>
        <dbReference type="ARBA" id="ARBA00004922"/>
    </source>
</evidence>